<proteinExistence type="predicted"/>
<organism evidence="1">
    <name type="scientific">Tanacetum cinerariifolium</name>
    <name type="common">Dalmatian daisy</name>
    <name type="synonym">Chrysanthemum cinerariifolium</name>
    <dbReference type="NCBI Taxonomy" id="118510"/>
    <lineage>
        <taxon>Eukaryota</taxon>
        <taxon>Viridiplantae</taxon>
        <taxon>Streptophyta</taxon>
        <taxon>Embryophyta</taxon>
        <taxon>Tracheophyta</taxon>
        <taxon>Spermatophyta</taxon>
        <taxon>Magnoliopsida</taxon>
        <taxon>eudicotyledons</taxon>
        <taxon>Gunneridae</taxon>
        <taxon>Pentapetalae</taxon>
        <taxon>asterids</taxon>
        <taxon>campanulids</taxon>
        <taxon>Asterales</taxon>
        <taxon>Asteraceae</taxon>
        <taxon>Asteroideae</taxon>
        <taxon>Anthemideae</taxon>
        <taxon>Anthemidinae</taxon>
        <taxon>Tanacetum</taxon>
    </lineage>
</organism>
<protein>
    <submittedName>
        <fullName evidence="1">Uncharacterized protein</fullName>
    </submittedName>
</protein>
<accession>A0A6L2KG53</accession>
<dbReference type="AlphaFoldDB" id="A0A6L2KG53"/>
<reference evidence="1" key="1">
    <citation type="journal article" date="2019" name="Sci. Rep.">
        <title>Draft genome of Tanacetum cinerariifolium, the natural source of mosquito coil.</title>
        <authorList>
            <person name="Yamashiro T."/>
            <person name="Shiraishi A."/>
            <person name="Satake H."/>
            <person name="Nakayama K."/>
        </authorList>
    </citation>
    <scope>NUCLEOTIDE SEQUENCE</scope>
</reference>
<gene>
    <name evidence="1" type="ORF">Tci_020344</name>
</gene>
<sequence>MHQEPTAFSIDWARKIFQQVLMELRLMYVLTIISATVFQHQYPPAFQRRRAPLATKCGWCQTGGNTECSSKTAQESILMYTKGLMHHRSEYSCIALNNGLV</sequence>
<dbReference type="EMBL" id="BKCJ010002410">
    <property type="protein sequence ID" value="GEU48366.1"/>
    <property type="molecule type" value="Genomic_DNA"/>
</dbReference>
<evidence type="ECO:0000313" key="1">
    <source>
        <dbReference type="EMBL" id="GEU48366.1"/>
    </source>
</evidence>
<comment type="caution">
    <text evidence="1">The sequence shown here is derived from an EMBL/GenBank/DDBJ whole genome shotgun (WGS) entry which is preliminary data.</text>
</comment>
<name>A0A6L2KG53_TANCI</name>